<gene>
    <name evidence="5" type="ORF">UNLARM2_0281</name>
</gene>
<accession>C7DGT1</accession>
<comment type="cofactor">
    <cofactor evidence="4">
        <name>Mn(2+)</name>
        <dbReference type="ChEBI" id="CHEBI:29035"/>
    </cofactor>
    <text evidence="4">Binds 2 manganese ions per subunit.</text>
</comment>
<dbReference type="PIRSF" id="PIRSF036979">
    <property type="entry name" value="Arginase"/>
    <property type="match status" value="1"/>
</dbReference>
<dbReference type="PROSITE" id="PS51409">
    <property type="entry name" value="ARGINASE_2"/>
    <property type="match status" value="1"/>
</dbReference>
<keyword evidence="6" id="KW-1185">Reference proteome</keyword>
<dbReference type="InterPro" id="IPR006035">
    <property type="entry name" value="Ureohydrolase"/>
</dbReference>
<feature type="binding site" evidence="4">
    <location>
        <position position="140"/>
    </location>
    <ligand>
        <name>Mn(2+)</name>
        <dbReference type="ChEBI" id="CHEBI:29035"/>
        <label>1</label>
    </ligand>
</feature>
<evidence type="ECO:0000256" key="1">
    <source>
        <dbReference type="ARBA" id="ARBA00009227"/>
    </source>
</evidence>
<dbReference type="Proteomes" id="UP000332487">
    <property type="component" value="Unassembled WGS sequence"/>
</dbReference>
<dbReference type="EMBL" id="GG697239">
    <property type="protein sequence ID" value="EET90252.1"/>
    <property type="molecule type" value="Genomic_DNA"/>
</dbReference>
<feature type="binding site" evidence="4">
    <location>
        <position position="219"/>
    </location>
    <ligand>
        <name>Mn(2+)</name>
        <dbReference type="ChEBI" id="CHEBI:29035"/>
        <label>1</label>
    </ligand>
</feature>
<feature type="binding site" evidence="4">
    <location>
        <position position="136"/>
    </location>
    <ligand>
        <name>Mn(2+)</name>
        <dbReference type="ChEBI" id="CHEBI:29035"/>
        <label>1</label>
    </ligand>
</feature>
<dbReference type="GO" id="GO:0008783">
    <property type="term" value="F:agmatinase activity"/>
    <property type="evidence" value="ECO:0007669"/>
    <property type="project" value="TreeGrafter"/>
</dbReference>
<proteinExistence type="inferred from homology"/>
<reference evidence="5 6" key="2">
    <citation type="journal article" date="2010" name="Proc. Natl. Acad. Sci. U.S.A.">
        <title>Enigmatic, ultrasmall, uncultivated Archaea.</title>
        <authorList>
            <person name="Baker B.J."/>
            <person name="Comolli L.R."/>
            <person name="Dick G.J."/>
            <person name="Hauser L.J."/>
            <person name="Hyatt D."/>
            <person name="Dill B.D."/>
            <person name="Land M.L."/>
            <person name="Verberkmoes N.C."/>
            <person name="Hettich R.L."/>
            <person name="Banfield J.F."/>
        </authorList>
    </citation>
    <scope>NUCLEOTIDE SEQUENCE [LARGE SCALE GENOMIC DNA]</scope>
    <source>
        <strain evidence="5">ARMAN-2</strain>
    </source>
</reference>
<dbReference type="GO" id="GO:0033389">
    <property type="term" value="P:putrescine biosynthetic process from arginine, via agmatine"/>
    <property type="evidence" value="ECO:0007669"/>
    <property type="project" value="TreeGrafter"/>
</dbReference>
<dbReference type="PANTHER" id="PTHR11358">
    <property type="entry name" value="ARGINASE/AGMATINASE"/>
    <property type="match status" value="1"/>
</dbReference>
<protein>
    <submittedName>
        <fullName evidence="5">Agmatinase</fullName>
    </submittedName>
</protein>
<comment type="similarity">
    <text evidence="1">Belongs to the arginase family. Agmatinase subfamily.</text>
</comment>
<dbReference type="InterPro" id="IPR005925">
    <property type="entry name" value="Agmatinase-rel"/>
</dbReference>
<dbReference type="SUPFAM" id="SSF52768">
    <property type="entry name" value="Arginase/deacetylase"/>
    <property type="match status" value="1"/>
</dbReference>
<dbReference type="AlphaFoldDB" id="C7DGT1"/>
<organism evidence="5 6">
    <name type="scientific">Candidatus Micrarchaeum acidiphilum ARMAN-2</name>
    <dbReference type="NCBI Taxonomy" id="425595"/>
    <lineage>
        <taxon>Archaea</taxon>
        <taxon>Candidatus Micrarchaeota</taxon>
        <taxon>Candidatus Micrarchaeia</taxon>
        <taxon>Candidatus Micrarchaeales</taxon>
        <taxon>Candidatus Micrarchaeaceae</taxon>
        <taxon>Candidatus Micrarchaeum</taxon>
    </lineage>
</organism>
<reference evidence="5 6" key="1">
    <citation type="journal article" date="2009" name="Genome Biol.">
        <title>Community-wide analysis of microbial genome sequence signatures.</title>
        <authorList>
            <person name="Dick G.J."/>
            <person name="Andersson A.F."/>
            <person name="Baker B.J."/>
            <person name="Simmons S.L."/>
            <person name="Thomas B.C."/>
            <person name="Yelton A.P."/>
            <person name="Banfield J.F."/>
        </authorList>
    </citation>
    <scope>NUCLEOTIDE SEQUENCE [LARGE SCALE GENOMIC DNA]</scope>
    <source>
        <strain evidence="5">ARMAN-2</strain>
    </source>
</reference>
<feature type="binding site" evidence="4">
    <location>
        <position position="217"/>
    </location>
    <ligand>
        <name>Mn(2+)</name>
        <dbReference type="ChEBI" id="CHEBI:29035"/>
        <label>1</label>
    </ligand>
</feature>
<keyword evidence="2 4" id="KW-0479">Metal-binding</keyword>
<name>C7DGT1_MICA2</name>
<dbReference type="GO" id="GO:0046872">
    <property type="term" value="F:metal ion binding"/>
    <property type="evidence" value="ECO:0007669"/>
    <property type="project" value="UniProtKB-KW"/>
</dbReference>
<evidence type="ECO:0000256" key="2">
    <source>
        <dbReference type="ARBA" id="ARBA00022723"/>
    </source>
</evidence>
<dbReference type="InterPro" id="IPR023696">
    <property type="entry name" value="Ureohydrolase_dom_sf"/>
</dbReference>
<feature type="binding site" evidence="4">
    <location>
        <position position="113"/>
    </location>
    <ligand>
        <name>Mn(2+)</name>
        <dbReference type="ChEBI" id="CHEBI:29035"/>
        <label>1</label>
    </ligand>
</feature>
<dbReference type="NCBIfam" id="TIGR01230">
    <property type="entry name" value="agmatinase"/>
    <property type="match status" value="1"/>
</dbReference>
<keyword evidence="4" id="KW-0464">Manganese</keyword>
<evidence type="ECO:0000313" key="5">
    <source>
        <dbReference type="EMBL" id="EET90252.1"/>
    </source>
</evidence>
<keyword evidence="3" id="KW-0378">Hydrolase</keyword>
<evidence type="ECO:0000313" key="6">
    <source>
        <dbReference type="Proteomes" id="UP000332487"/>
    </source>
</evidence>
<dbReference type="Pfam" id="PF00491">
    <property type="entry name" value="Arginase"/>
    <property type="match status" value="1"/>
</dbReference>
<feature type="binding site" evidence="4">
    <location>
        <position position="138"/>
    </location>
    <ligand>
        <name>Mn(2+)</name>
        <dbReference type="ChEBI" id="CHEBI:29035"/>
        <label>1</label>
    </ligand>
</feature>
<dbReference type="PANTHER" id="PTHR11358:SF26">
    <property type="entry name" value="GUANIDINO ACID HYDROLASE, MITOCHONDRIAL"/>
    <property type="match status" value="1"/>
</dbReference>
<evidence type="ECO:0000256" key="4">
    <source>
        <dbReference type="PIRSR" id="PIRSR036979-1"/>
    </source>
</evidence>
<sequence>MEILNKTPPYNLFGLEAQNYENAKFAVLLIPYDSTVSYRTGAREGPHAIINASRNIELYSELLSRDFSDVGIFTLDEMMPNFDSPKKMVERVAKETGLVIDDRKVPILLGGEHTIAVGAVKAFADRGLDFSVLHFDAHSDSRDEFMGTKYSHACVMKRIGEMCSSHISVGVRSIDAKTASSNSNDILFMKDMHGMTAKQIAARISKSTKKNLYVTVDFDVFDPAEMPSVGTPEPDGMHFHDFMEVVGSVFPGKTIIGMDFTELCPIPSVTAPDYFAAKLIYNSIGYAIK</sequence>
<dbReference type="CDD" id="cd11593">
    <property type="entry name" value="Agmatinase-like_2"/>
    <property type="match status" value="1"/>
</dbReference>
<evidence type="ECO:0000256" key="3">
    <source>
        <dbReference type="ARBA" id="ARBA00022801"/>
    </source>
</evidence>
<dbReference type="Gene3D" id="3.40.800.10">
    <property type="entry name" value="Ureohydrolase domain"/>
    <property type="match status" value="1"/>
</dbReference>